<evidence type="ECO:0000313" key="3">
    <source>
        <dbReference type="Proteomes" id="UP001519344"/>
    </source>
</evidence>
<sequence length="99" mass="11041">MRSEDRKQLIKLDLLESLALSQRALARIIESVTQCIEASPPLAKQVAENLDIIAKYQQVLTRKITGIQISEKHTGTPAQPWVNPRAKVHSKSPSSSKVR</sequence>
<feature type="region of interest" description="Disordered" evidence="1">
    <location>
        <begin position="69"/>
        <end position="99"/>
    </location>
</feature>
<organism evidence="2 3">
    <name type="scientific">Paenibacillus aceris</name>
    <dbReference type="NCBI Taxonomy" id="869555"/>
    <lineage>
        <taxon>Bacteria</taxon>
        <taxon>Bacillati</taxon>
        <taxon>Bacillota</taxon>
        <taxon>Bacilli</taxon>
        <taxon>Bacillales</taxon>
        <taxon>Paenibacillaceae</taxon>
        <taxon>Paenibacillus</taxon>
    </lineage>
</organism>
<name>A0ABS4I8H5_9BACL</name>
<reference evidence="2 3" key="1">
    <citation type="submission" date="2021-03" db="EMBL/GenBank/DDBJ databases">
        <title>Genomic Encyclopedia of Type Strains, Phase IV (KMG-IV): sequencing the most valuable type-strain genomes for metagenomic binning, comparative biology and taxonomic classification.</title>
        <authorList>
            <person name="Goeker M."/>
        </authorList>
    </citation>
    <scope>NUCLEOTIDE SEQUENCE [LARGE SCALE GENOMIC DNA]</scope>
    <source>
        <strain evidence="2 3">DSM 24950</strain>
    </source>
</reference>
<gene>
    <name evidence="2" type="ORF">J2Z65_006241</name>
</gene>
<dbReference type="Proteomes" id="UP001519344">
    <property type="component" value="Unassembled WGS sequence"/>
</dbReference>
<evidence type="ECO:0000313" key="2">
    <source>
        <dbReference type="EMBL" id="MBP1966980.1"/>
    </source>
</evidence>
<evidence type="ECO:0000256" key="1">
    <source>
        <dbReference type="SAM" id="MobiDB-lite"/>
    </source>
</evidence>
<dbReference type="EMBL" id="JAGGKV010000027">
    <property type="protein sequence ID" value="MBP1966980.1"/>
    <property type="molecule type" value="Genomic_DNA"/>
</dbReference>
<proteinExistence type="predicted"/>
<comment type="caution">
    <text evidence="2">The sequence shown here is derived from an EMBL/GenBank/DDBJ whole genome shotgun (WGS) entry which is preliminary data.</text>
</comment>
<protein>
    <submittedName>
        <fullName evidence="2">Uncharacterized protein</fullName>
    </submittedName>
</protein>
<keyword evidence="3" id="KW-1185">Reference proteome</keyword>
<accession>A0ABS4I8H5</accession>